<evidence type="ECO:0000256" key="7">
    <source>
        <dbReference type="ARBA" id="ARBA00047992"/>
    </source>
</evidence>
<dbReference type="Proteomes" id="UP001151516">
    <property type="component" value="Unassembled WGS sequence"/>
</dbReference>
<protein>
    <recommendedName>
        <fullName evidence="3">pyridoxal 5'-phosphate synthase (glutamine hydrolyzing)</fullName>
        <ecNumber evidence="3">4.3.3.6</ecNumber>
    </recommendedName>
</protein>
<evidence type="ECO:0000259" key="9">
    <source>
        <dbReference type="Pfam" id="PF01680"/>
    </source>
</evidence>
<feature type="domain" description="PdxS/SNZ N-terminal" evidence="9">
    <location>
        <begin position="2"/>
        <end position="152"/>
    </location>
</feature>
<sequence length="220" mass="23976">MSRLVDPRVTQAIANSVLIPTVAKISIGHYIEADVAIEVGSNFVDECEYAVAAVAGATVFIKNKGAQPVPFICGVTSLADCLRRLKEGAKILRIKQTAAVRVDATLATLKKLLAEVIKYQDEKARKLWLRSSVLEEADFDRIRGAKDLSCLPLYGYGGISTPRDVALMMDMKCTGVFVDNTVFTSDNPRNRLKAIVAAVSSFDDMDKMIDLSIGTGERFV</sequence>
<dbReference type="AlphaFoldDB" id="A0A9W8L6W4"/>
<dbReference type="InterPro" id="IPR001852">
    <property type="entry name" value="PdxS/SNZ"/>
</dbReference>
<keyword evidence="6" id="KW-0704">Schiff base</keyword>
<dbReference type="Pfam" id="PF01680">
    <property type="entry name" value="SOR_SNZ"/>
    <property type="match status" value="1"/>
</dbReference>
<evidence type="ECO:0000256" key="8">
    <source>
        <dbReference type="PROSITE-ProRule" id="PRU00481"/>
    </source>
</evidence>
<comment type="caution">
    <text evidence="10">The sequence shown here is derived from an EMBL/GenBank/DDBJ whole genome shotgun (WGS) entry which is preliminary data.</text>
</comment>
<comment type="catalytic activity">
    <reaction evidence="7">
        <text>aldehydo-D-ribose 5-phosphate + D-glyceraldehyde 3-phosphate + L-glutamine = pyridoxal 5'-phosphate + L-glutamate + phosphate + 3 H2O + H(+)</text>
        <dbReference type="Rhea" id="RHEA:31507"/>
        <dbReference type="ChEBI" id="CHEBI:15377"/>
        <dbReference type="ChEBI" id="CHEBI:15378"/>
        <dbReference type="ChEBI" id="CHEBI:29985"/>
        <dbReference type="ChEBI" id="CHEBI:43474"/>
        <dbReference type="ChEBI" id="CHEBI:58273"/>
        <dbReference type="ChEBI" id="CHEBI:58359"/>
        <dbReference type="ChEBI" id="CHEBI:59776"/>
        <dbReference type="ChEBI" id="CHEBI:597326"/>
        <dbReference type="EC" id="4.3.3.6"/>
    </reaction>
</comment>
<evidence type="ECO:0000256" key="1">
    <source>
        <dbReference type="ARBA" id="ARBA00004737"/>
    </source>
</evidence>
<name>A0A9W8L6W4_9FUNG</name>
<keyword evidence="11" id="KW-1185">Reference proteome</keyword>
<evidence type="ECO:0000256" key="4">
    <source>
        <dbReference type="ARBA" id="ARBA00022898"/>
    </source>
</evidence>
<dbReference type="PANTHER" id="PTHR31829">
    <property type="entry name" value="PYRIDOXAL 5'-PHOSPHATE SYNTHASE SUBUNIT SNZ1-RELATED"/>
    <property type="match status" value="1"/>
</dbReference>
<dbReference type="PROSITE" id="PS51129">
    <property type="entry name" value="PDXS_SNZ_2"/>
    <property type="match status" value="1"/>
</dbReference>
<dbReference type="GO" id="GO:0042823">
    <property type="term" value="P:pyridoxal phosphate biosynthetic process"/>
    <property type="evidence" value="ECO:0007669"/>
    <property type="project" value="InterPro"/>
</dbReference>
<evidence type="ECO:0000313" key="11">
    <source>
        <dbReference type="Proteomes" id="UP001151516"/>
    </source>
</evidence>
<comment type="similarity">
    <text evidence="2 8">Belongs to the PdxS/SNZ family.</text>
</comment>
<proteinExistence type="inferred from homology"/>
<evidence type="ECO:0000256" key="6">
    <source>
        <dbReference type="ARBA" id="ARBA00023270"/>
    </source>
</evidence>
<dbReference type="EMBL" id="JANBTX010000011">
    <property type="protein sequence ID" value="KAJ2690438.1"/>
    <property type="molecule type" value="Genomic_DNA"/>
</dbReference>
<gene>
    <name evidence="10" type="ORF">IWW39_000685</name>
</gene>
<organism evidence="10 11">
    <name type="scientific">Coemansia spiralis</name>
    <dbReference type="NCBI Taxonomy" id="417178"/>
    <lineage>
        <taxon>Eukaryota</taxon>
        <taxon>Fungi</taxon>
        <taxon>Fungi incertae sedis</taxon>
        <taxon>Zoopagomycota</taxon>
        <taxon>Kickxellomycotina</taxon>
        <taxon>Kickxellomycetes</taxon>
        <taxon>Kickxellales</taxon>
        <taxon>Kickxellaceae</taxon>
        <taxon>Coemansia</taxon>
    </lineage>
</organism>
<reference evidence="10" key="1">
    <citation type="submission" date="2022-07" db="EMBL/GenBank/DDBJ databases">
        <title>Phylogenomic reconstructions and comparative analyses of Kickxellomycotina fungi.</title>
        <authorList>
            <person name="Reynolds N.K."/>
            <person name="Stajich J.E."/>
            <person name="Barry K."/>
            <person name="Grigoriev I.V."/>
            <person name="Crous P."/>
            <person name="Smith M.E."/>
        </authorList>
    </citation>
    <scope>NUCLEOTIDE SEQUENCE</scope>
    <source>
        <strain evidence="10">CBS 109367</strain>
    </source>
</reference>
<accession>A0A9W8L6W4</accession>
<dbReference type="OrthoDB" id="1660966at2759"/>
<dbReference type="SUPFAM" id="SSF51366">
    <property type="entry name" value="Ribulose-phoshate binding barrel"/>
    <property type="match status" value="1"/>
</dbReference>
<dbReference type="InterPro" id="IPR013785">
    <property type="entry name" value="Aldolase_TIM"/>
</dbReference>
<dbReference type="GO" id="GO:0036381">
    <property type="term" value="F:pyridoxal 5'-phosphate synthase (glutamine hydrolysing) activity"/>
    <property type="evidence" value="ECO:0007669"/>
    <property type="project" value="UniProtKB-EC"/>
</dbReference>
<dbReference type="GO" id="GO:0006520">
    <property type="term" value="P:amino acid metabolic process"/>
    <property type="evidence" value="ECO:0007669"/>
    <property type="project" value="TreeGrafter"/>
</dbReference>
<comment type="pathway">
    <text evidence="1">Cofactor biosynthesis; pyridoxal 5'-phosphate biosynthesis.</text>
</comment>
<dbReference type="EC" id="4.3.3.6" evidence="3"/>
<keyword evidence="5" id="KW-0456">Lyase</keyword>
<evidence type="ECO:0000313" key="10">
    <source>
        <dbReference type="EMBL" id="KAJ2690438.1"/>
    </source>
</evidence>
<evidence type="ECO:0000256" key="3">
    <source>
        <dbReference type="ARBA" id="ARBA00012084"/>
    </source>
</evidence>
<dbReference type="GO" id="GO:0008615">
    <property type="term" value="P:pyridoxine biosynthetic process"/>
    <property type="evidence" value="ECO:0007669"/>
    <property type="project" value="TreeGrafter"/>
</dbReference>
<keyword evidence="4" id="KW-0663">Pyridoxal phosphate</keyword>
<dbReference type="InterPro" id="IPR011060">
    <property type="entry name" value="RibuloseP-bd_barrel"/>
</dbReference>
<dbReference type="Gene3D" id="3.20.20.70">
    <property type="entry name" value="Aldolase class I"/>
    <property type="match status" value="1"/>
</dbReference>
<evidence type="ECO:0000256" key="2">
    <source>
        <dbReference type="ARBA" id="ARBA00007281"/>
    </source>
</evidence>
<dbReference type="PANTHER" id="PTHR31829:SF0">
    <property type="entry name" value="PYRIDOXAL 5'-PHOSPHATE SYNTHASE SUBUNIT SNZ1-RELATED"/>
    <property type="match status" value="1"/>
</dbReference>
<dbReference type="InterPro" id="IPR033755">
    <property type="entry name" value="PdxS/SNZ_N"/>
</dbReference>
<evidence type="ECO:0000256" key="5">
    <source>
        <dbReference type="ARBA" id="ARBA00023239"/>
    </source>
</evidence>